<accession>A0AAJ7CEX1</accession>
<name>A0AAJ7CEX1_CEPCN</name>
<feature type="region of interest" description="Disordered" evidence="1">
    <location>
        <begin position="151"/>
        <end position="190"/>
    </location>
</feature>
<dbReference type="CTD" id="38350"/>
<evidence type="ECO:0000256" key="2">
    <source>
        <dbReference type="SAM" id="SignalP"/>
    </source>
</evidence>
<sequence length="311" mass="33694">MRQLLELILLVLLTGGQAEPCSEYGCPHRPHHEPFVPAPPGHTPRCAKPGQTFCETLDHYPQQLIRFLIDKWNFDYNRVLIDESRDDFNSYRSDRTRLPGGLRVPQTGNIPVLSSTPTVPTTPLPLWRTTSFGLWPTPEYNPSARLQLSSAPANTGESFSPAASANGNLSGPSASSSSAATSASASSQSFPLPSVPDLGILGPGSGLVVEQVRSWERRGRSAAFSTGEPPFGIRKIKEGSHEAASELSGHRTLSNKLAIHNAEGRLEQQGQLDVRGESAGTGQQVHPAGAKRDLRGRHLQRLVLLANRLHE</sequence>
<dbReference type="GeneID" id="107274490"/>
<reference evidence="4" key="1">
    <citation type="submission" date="2025-08" db="UniProtKB">
        <authorList>
            <consortium name="RefSeq"/>
        </authorList>
    </citation>
    <scope>IDENTIFICATION</scope>
</reference>
<dbReference type="RefSeq" id="XP_015609175.1">
    <property type="nucleotide sequence ID" value="XM_015753689.2"/>
</dbReference>
<gene>
    <name evidence="4" type="primary">LOC107274490</name>
</gene>
<feature type="signal peptide" evidence="2">
    <location>
        <begin position="1"/>
        <end position="18"/>
    </location>
</feature>
<keyword evidence="2" id="KW-0732">Signal</keyword>
<organism evidence="3 4">
    <name type="scientific">Cephus cinctus</name>
    <name type="common">Wheat stem sawfly</name>
    <dbReference type="NCBI Taxonomy" id="211228"/>
    <lineage>
        <taxon>Eukaryota</taxon>
        <taxon>Metazoa</taxon>
        <taxon>Ecdysozoa</taxon>
        <taxon>Arthropoda</taxon>
        <taxon>Hexapoda</taxon>
        <taxon>Insecta</taxon>
        <taxon>Pterygota</taxon>
        <taxon>Neoptera</taxon>
        <taxon>Endopterygota</taxon>
        <taxon>Hymenoptera</taxon>
        <taxon>Cephoidea</taxon>
        <taxon>Cephidae</taxon>
        <taxon>Cephus</taxon>
    </lineage>
</organism>
<evidence type="ECO:0000313" key="4">
    <source>
        <dbReference type="RefSeq" id="XP_015609175.1"/>
    </source>
</evidence>
<feature type="chain" id="PRO_5042584474" evidence="2">
    <location>
        <begin position="19"/>
        <end position="311"/>
    </location>
</feature>
<keyword evidence="3" id="KW-1185">Reference proteome</keyword>
<evidence type="ECO:0000313" key="3">
    <source>
        <dbReference type="Proteomes" id="UP000694920"/>
    </source>
</evidence>
<protein>
    <submittedName>
        <fullName evidence="4">Uncharacterized protein LOC107274490 isoform X2</fullName>
    </submittedName>
</protein>
<evidence type="ECO:0000256" key="1">
    <source>
        <dbReference type="SAM" id="MobiDB-lite"/>
    </source>
</evidence>
<dbReference type="AlphaFoldDB" id="A0AAJ7CEX1"/>
<dbReference type="Proteomes" id="UP000694920">
    <property type="component" value="Unplaced"/>
</dbReference>
<proteinExistence type="predicted"/>
<feature type="compositionally biased region" description="Low complexity" evidence="1">
    <location>
        <begin position="162"/>
        <end position="190"/>
    </location>
</feature>